<keyword evidence="2 3" id="KW-0346">Stress response</keyword>
<organism evidence="5 6">
    <name type="scientific">Tissierella pigra</name>
    <dbReference type="NCBI Taxonomy" id="2607614"/>
    <lineage>
        <taxon>Bacteria</taxon>
        <taxon>Bacillati</taxon>
        <taxon>Bacillota</taxon>
        <taxon>Tissierellia</taxon>
        <taxon>Tissierellales</taxon>
        <taxon>Tissierellaceae</taxon>
        <taxon>Tissierella</taxon>
    </lineage>
</organism>
<dbReference type="GO" id="GO:0005829">
    <property type="term" value="C:cytosol"/>
    <property type="evidence" value="ECO:0007669"/>
    <property type="project" value="TreeGrafter"/>
</dbReference>
<dbReference type="GO" id="GO:0043487">
    <property type="term" value="P:regulation of RNA stability"/>
    <property type="evidence" value="ECO:0007669"/>
    <property type="project" value="TreeGrafter"/>
</dbReference>
<dbReference type="InterPro" id="IPR047575">
    <property type="entry name" value="Sm"/>
</dbReference>
<dbReference type="PANTHER" id="PTHR34772:SF1">
    <property type="entry name" value="RNA-BINDING PROTEIN HFQ"/>
    <property type="match status" value="1"/>
</dbReference>
<dbReference type="InterPro" id="IPR010920">
    <property type="entry name" value="LSM_dom_sf"/>
</dbReference>
<accession>A0A6N7XGV1</accession>
<protein>
    <recommendedName>
        <fullName evidence="3">RNA-binding protein Hfq</fullName>
    </recommendedName>
</protein>
<dbReference type="GO" id="GO:0006355">
    <property type="term" value="P:regulation of DNA-templated transcription"/>
    <property type="evidence" value="ECO:0007669"/>
    <property type="project" value="InterPro"/>
</dbReference>
<dbReference type="Pfam" id="PF17209">
    <property type="entry name" value="Hfq"/>
    <property type="match status" value="1"/>
</dbReference>
<reference evidence="5 6" key="1">
    <citation type="submission" date="2019-09" db="EMBL/GenBank/DDBJ databases">
        <title>In-depth cultivation of the pig gut microbiome towards novel bacterial diversity and tailored functional studies.</title>
        <authorList>
            <person name="Wylensek D."/>
            <person name="Hitch T.C.A."/>
            <person name="Clavel T."/>
        </authorList>
    </citation>
    <scope>NUCLEOTIDE SEQUENCE [LARGE SCALE GENOMIC DNA]</scope>
    <source>
        <strain evidence="5 6">WCA3-693-APC-4?</strain>
    </source>
</reference>
<comment type="subunit">
    <text evidence="3">Homohexamer.</text>
</comment>
<dbReference type="NCBIfam" id="NF001602">
    <property type="entry name" value="PRK00395.1"/>
    <property type="match status" value="1"/>
</dbReference>
<dbReference type="AlphaFoldDB" id="A0A6N7XGV1"/>
<proteinExistence type="inferred from homology"/>
<dbReference type="GO" id="GO:0003723">
    <property type="term" value="F:RNA binding"/>
    <property type="evidence" value="ECO:0007669"/>
    <property type="project" value="UniProtKB-UniRule"/>
</dbReference>
<name>A0A6N7XGV1_9FIRM</name>
<comment type="similarity">
    <text evidence="3">Belongs to the Hfq family.</text>
</comment>
<dbReference type="Proteomes" id="UP000469523">
    <property type="component" value="Unassembled WGS sequence"/>
</dbReference>
<dbReference type="SUPFAM" id="SSF50182">
    <property type="entry name" value="Sm-like ribonucleoproteins"/>
    <property type="match status" value="1"/>
</dbReference>
<evidence type="ECO:0000313" key="5">
    <source>
        <dbReference type="EMBL" id="MST99951.1"/>
    </source>
</evidence>
<evidence type="ECO:0000313" key="6">
    <source>
        <dbReference type="Proteomes" id="UP000469523"/>
    </source>
</evidence>
<dbReference type="RefSeq" id="WP_154438037.1">
    <property type="nucleotide sequence ID" value="NZ_JAHLPJ010000001.1"/>
</dbReference>
<gene>
    <name evidence="3 5" type="primary">hfq</name>
    <name evidence="5" type="ORF">FYJ83_00540</name>
</gene>
<dbReference type="PANTHER" id="PTHR34772">
    <property type="entry name" value="RNA-BINDING PROTEIN HFQ"/>
    <property type="match status" value="1"/>
</dbReference>
<evidence type="ECO:0000259" key="4">
    <source>
        <dbReference type="PROSITE" id="PS52002"/>
    </source>
</evidence>
<dbReference type="GO" id="GO:0045974">
    <property type="term" value="P:regulation of translation, ncRNA-mediated"/>
    <property type="evidence" value="ECO:0007669"/>
    <property type="project" value="TreeGrafter"/>
</dbReference>
<comment type="function">
    <text evidence="3">RNA chaperone that binds small regulatory RNA (sRNAs) and mRNAs to facilitate mRNA translational regulation in response to envelope stress, environmental stress and changes in metabolite concentrations. Also binds with high specificity to tRNAs.</text>
</comment>
<keyword evidence="1 3" id="KW-0694">RNA-binding</keyword>
<evidence type="ECO:0000256" key="2">
    <source>
        <dbReference type="ARBA" id="ARBA00023016"/>
    </source>
</evidence>
<evidence type="ECO:0000256" key="3">
    <source>
        <dbReference type="HAMAP-Rule" id="MF_00436"/>
    </source>
</evidence>
<dbReference type="CDD" id="cd01716">
    <property type="entry name" value="Hfq"/>
    <property type="match status" value="1"/>
</dbReference>
<dbReference type="HAMAP" id="MF_00436">
    <property type="entry name" value="Hfq"/>
    <property type="match status" value="1"/>
</dbReference>
<keyword evidence="6" id="KW-1185">Reference proteome</keyword>
<comment type="caution">
    <text evidence="5">The sequence shown here is derived from an EMBL/GenBank/DDBJ whole genome shotgun (WGS) entry which is preliminary data.</text>
</comment>
<sequence length="73" mass="8493">MKQNINLQDVFLNRARKDNISIIIFLVNGYQIKGQVKGFDNYTLILESEDKQQLIYKHAISTIIPTKQINLDN</sequence>
<evidence type="ECO:0000256" key="1">
    <source>
        <dbReference type="ARBA" id="ARBA00022884"/>
    </source>
</evidence>
<dbReference type="PROSITE" id="PS52002">
    <property type="entry name" value="SM"/>
    <property type="match status" value="1"/>
</dbReference>
<feature type="domain" description="Sm" evidence="4">
    <location>
        <begin position="9"/>
        <end position="69"/>
    </location>
</feature>
<dbReference type="Gene3D" id="2.30.30.100">
    <property type="match status" value="1"/>
</dbReference>
<dbReference type="EMBL" id="VUNQ01000001">
    <property type="protein sequence ID" value="MST99951.1"/>
    <property type="molecule type" value="Genomic_DNA"/>
</dbReference>
<dbReference type="InterPro" id="IPR005001">
    <property type="entry name" value="Hfq"/>
</dbReference>
<dbReference type="NCBIfam" id="TIGR02383">
    <property type="entry name" value="Hfq"/>
    <property type="match status" value="1"/>
</dbReference>